<gene>
    <name evidence="1" type="ordered locus">LILAB_04400</name>
</gene>
<dbReference type="AlphaFoldDB" id="F8CM33"/>
<proteinExistence type="predicted"/>
<dbReference type="Proteomes" id="UP000000488">
    <property type="component" value="Chromosome"/>
</dbReference>
<reference evidence="1 2" key="1">
    <citation type="journal article" date="2011" name="J. Bacteriol.">
        <title>Genome sequence of the halotolerant marine bacterium Myxococcus fulvus HW-1.</title>
        <authorList>
            <person name="Li Z.F."/>
            <person name="Li X."/>
            <person name="Liu H."/>
            <person name="Liu X."/>
            <person name="Han K."/>
            <person name="Wu Z.H."/>
            <person name="Hu W."/>
            <person name="Li F.F."/>
            <person name="Li Y.Z."/>
        </authorList>
    </citation>
    <scope>NUCLEOTIDE SEQUENCE [LARGE SCALE GENOMIC DNA]</scope>
    <source>
        <strain evidence="2">ATCC BAA-855 / HW-1</strain>
    </source>
</reference>
<organism evidence="1 2">
    <name type="scientific">Myxococcus fulvus (strain ATCC BAA-855 / HW-1)</name>
    <dbReference type="NCBI Taxonomy" id="483219"/>
    <lineage>
        <taxon>Bacteria</taxon>
        <taxon>Pseudomonadati</taxon>
        <taxon>Myxococcota</taxon>
        <taxon>Myxococcia</taxon>
        <taxon>Myxococcales</taxon>
        <taxon>Cystobacterineae</taxon>
        <taxon>Myxococcaceae</taxon>
        <taxon>Myxococcus</taxon>
    </lineage>
</organism>
<dbReference type="KEGG" id="mfu:LILAB_04400"/>
<evidence type="ECO:0000313" key="2">
    <source>
        <dbReference type="Proteomes" id="UP000000488"/>
    </source>
</evidence>
<dbReference type="HOGENOM" id="CLU_035126_0_0_7"/>
<dbReference type="STRING" id="483219.LILAB_04400"/>
<evidence type="ECO:0000313" key="1">
    <source>
        <dbReference type="EMBL" id="AEI62801.1"/>
    </source>
</evidence>
<protein>
    <submittedName>
        <fullName evidence="1">Uncharacterized protein</fullName>
    </submittedName>
</protein>
<dbReference type="EMBL" id="CP002830">
    <property type="protein sequence ID" value="AEI62801.1"/>
    <property type="molecule type" value="Genomic_DNA"/>
</dbReference>
<name>F8CM33_MYXFH</name>
<accession>F8CM33</accession>
<sequence length="533" mass="58361">MKLPAFDPPAQWNDFAGDARKEREFRDVWSKSVNRWTENAILGNPWSVLYDNHRDYYFNPLTTDVPDSAPTRLIPWTAFPNRILVSFPNASQAEQWRYADEGPPDVGGKPYRPEGPRGWQDEYCEWSVTRNAEGAITRVDFTCENPEYWFCLWQVSPERVLALYRQLVGPHVALEDLYLRDAQGRPVVDRETGRPAYDAINKWNNSTTRGVVHLISPPNTLGAEIYLAGAATLLRERNGDPITDRDVLIQCSRYGAPGRNSDPFIGAEVNALVRQGVRVTLKNPVGLYIQQPDFSRFQLPFTAPDGVKVNDFWKLVRGRPGFGLHAVFEVPPELGFTVSDLSIDGIPIQYGAQIAQTFQIALTGVAIDSTLAPPQKAPCQAVNMNPTPSPQVLQDMNLYAANSRSSQTPRVEQGSTVTSLVLLAGDTRKGAKVAFSGQGVTAEVTDSHLDSDGNLLMQLAIRVAPDASPGDRSLTLTNPDGTQGPAAPGMLEVVPAGSLNASVSLHALPALRGGASQGADTLTHSLAARLRRR</sequence>
<dbReference type="eggNOG" id="ENOG502Z88U">
    <property type="taxonomic scope" value="Bacteria"/>
</dbReference>